<proteinExistence type="predicted"/>
<dbReference type="Proteomes" id="UP001286313">
    <property type="component" value="Unassembled WGS sequence"/>
</dbReference>
<gene>
    <name evidence="1" type="ORF">Pcinc_001385</name>
</gene>
<reference evidence="1" key="1">
    <citation type="submission" date="2023-10" db="EMBL/GenBank/DDBJ databases">
        <title>Genome assemblies of two species of porcelain crab, Petrolisthes cinctipes and Petrolisthes manimaculis (Anomura: Porcellanidae).</title>
        <authorList>
            <person name="Angst P."/>
        </authorList>
    </citation>
    <scope>NUCLEOTIDE SEQUENCE</scope>
    <source>
        <strain evidence="1">PB745_01</strain>
        <tissue evidence="1">Gill</tissue>
    </source>
</reference>
<accession>A0AAE1GNF6</accession>
<sequence>MRGLVSNDIGITFYDQPRLGRLCTVGRFHPRALTRVKTLKTNAFATRGTTLFNALPITLRARTDVFLETFKATLYRFLRTLPAEPPMPHYHSRSSTNSIVDWLAIQRADGRFTYHEAAAHRDLEAEQHCC</sequence>
<evidence type="ECO:0000313" key="2">
    <source>
        <dbReference type="Proteomes" id="UP001286313"/>
    </source>
</evidence>
<keyword evidence="2" id="KW-1185">Reference proteome</keyword>
<comment type="caution">
    <text evidence="1">The sequence shown here is derived from an EMBL/GenBank/DDBJ whole genome shotgun (WGS) entry which is preliminary data.</text>
</comment>
<dbReference type="AlphaFoldDB" id="A0AAE1GNF6"/>
<dbReference type="EMBL" id="JAWQEG010000082">
    <property type="protein sequence ID" value="KAK3894889.1"/>
    <property type="molecule type" value="Genomic_DNA"/>
</dbReference>
<evidence type="ECO:0000313" key="1">
    <source>
        <dbReference type="EMBL" id="KAK3894889.1"/>
    </source>
</evidence>
<protein>
    <submittedName>
        <fullName evidence="1">Uncharacterized protein</fullName>
    </submittedName>
</protein>
<name>A0AAE1GNF6_PETCI</name>
<organism evidence="1 2">
    <name type="scientific">Petrolisthes cinctipes</name>
    <name type="common">Flat porcelain crab</name>
    <dbReference type="NCBI Taxonomy" id="88211"/>
    <lineage>
        <taxon>Eukaryota</taxon>
        <taxon>Metazoa</taxon>
        <taxon>Ecdysozoa</taxon>
        <taxon>Arthropoda</taxon>
        <taxon>Crustacea</taxon>
        <taxon>Multicrustacea</taxon>
        <taxon>Malacostraca</taxon>
        <taxon>Eumalacostraca</taxon>
        <taxon>Eucarida</taxon>
        <taxon>Decapoda</taxon>
        <taxon>Pleocyemata</taxon>
        <taxon>Anomura</taxon>
        <taxon>Galatheoidea</taxon>
        <taxon>Porcellanidae</taxon>
        <taxon>Petrolisthes</taxon>
    </lineage>
</organism>